<protein>
    <submittedName>
        <fullName evidence="1">Uncharacterized protein</fullName>
    </submittedName>
</protein>
<accession>A0A5J4VQ41</accession>
<evidence type="ECO:0000313" key="1">
    <source>
        <dbReference type="EMBL" id="KAA6384621.1"/>
    </source>
</evidence>
<reference evidence="1 2" key="1">
    <citation type="submission" date="2019-03" db="EMBL/GenBank/DDBJ databases">
        <title>Single cell metagenomics reveals metabolic interactions within the superorganism composed of flagellate Streblomastix strix and complex community of Bacteroidetes bacteria on its surface.</title>
        <authorList>
            <person name="Treitli S.C."/>
            <person name="Kolisko M."/>
            <person name="Husnik F."/>
            <person name="Keeling P."/>
            <person name="Hampl V."/>
        </authorList>
    </citation>
    <scope>NUCLEOTIDE SEQUENCE [LARGE SCALE GENOMIC DNA]</scope>
    <source>
        <strain evidence="1">ST1C</strain>
    </source>
</reference>
<comment type="caution">
    <text evidence="1">The sequence shown here is derived from an EMBL/GenBank/DDBJ whole genome shotgun (WGS) entry which is preliminary data.</text>
</comment>
<dbReference type="AlphaFoldDB" id="A0A5J4VQ41"/>
<evidence type="ECO:0000313" key="2">
    <source>
        <dbReference type="Proteomes" id="UP000324800"/>
    </source>
</evidence>
<dbReference type="Proteomes" id="UP000324800">
    <property type="component" value="Unassembled WGS sequence"/>
</dbReference>
<proteinExistence type="predicted"/>
<dbReference type="EMBL" id="SNRW01005670">
    <property type="protein sequence ID" value="KAA6384621.1"/>
    <property type="molecule type" value="Genomic_DNA"/>
</dbReference>
<name>A0A5J4VQ41_9EUKA</name>
<gene>
    <name evidence="1" type="ORF">EZS28_019853</name>
</gene>
<organism evidence="1 2">
    <name type="scientific">Streblomastix strix</name>
    <dbReference type="NCBI Taxonomy" id="222440"/>
    <lineage>
        <taxon>Eukaryota</taxon>
        <taxon>Metamonada</taxon>
        <taxon>Preaxostyla</taxon>
        <taxon>Oxymonadida</taxon>
        <taxon>Streblomastigidae</taxon>
        <taxon>Streblomastix</taxon>
    </lineage>
</organism>
<sequence>MSVTRITTQSFMDITSGVQQSPKDWGFELNFEMEAQAAQIIAEISTVKVLRKKSIQKQDSMKNLADSNRTATEVNQTTIDPMQKIKCSKDDENAPTIHPIQSPELSKNCQQQEFEESLKRYALYDSKSDEKVSIKVCKLLEGKSTIAQSEIEKSKKYWQLTDVKELAKEQKSSSFQKAVECSTAVQDGLYKSIEHIASGNTGSLFEELLDIFEASAVANGDAQSIREAQLDCIQQRILQEEILLEISKKRFTSIIMYGKRLQKSFALGIEILIWGWANFRRKIYKSVKN</sequence>